<dbReference type="InterPro" id="IPR050185">
    <property type="entry name" value="Ub_carboxyl-term_hydrolase"/>
</dbReference>
<dbReference type="InterPro" id="IPR028889">
    <property type="entry name" value="USP"/>
</dbReference>
<dbReference type="PROSITE" id="PS00972">
    <property type="entry name" value="USP_1"/>
    <property type="match status" value="1"/>
</dbReference>
<dbReference type="EC" id="3.4.19.12" evidence="2"/>
<dbReference type="PANTHER" id="PTHR21646:SF74">
    <property type="entry name" value="UBIQUITIN CARBOXYL-TERMINAL HYDROLASE 19"/>
    <property type="match status" value="1"/>
</dbReference>
<dbReference type="GO" id="GO:0016579">
    <property type="term" value="P:protein deubiquitination"/>
    <property type="evidence" value="ECO:0007669"/>
    <property type="project" value="InterPro"/>
</dbReference>
<evidence type="ECO:0000256" key="5">
    <source>
        <dbReference type="ARBA" id="ARBA00022833"/>
    </source>
</evidence>
<dbReference type="Proteomes" id="UP000024404">
    <property type="component" value="Unassembled WGS sequence"/>
</dbReference>
<dbReference type="SUPFAM" id="SSF144232">
    <property type="entry name" value="HIT/MYND zinc finger-like"/>
    <property type="match status" value="1"/>
</dbReference>
<accession>A0A2K6VDT3</accession>
<protein>
    <recommendedName>
        <fullName evidence="2">ubiquitinyl hydrolase 1</fullName>
        <ecNumber evidence="2">3.4.19.12</ecNumber>
    </recommendedName>
</protein>
<dbReference type="InterPro" id="IPR038765">
    <property type="entry name" value="Papain-like_cys_pep_sf"/>
</dbReference>
<dbReference type="EMBL" id="CMVM020000326">
    <property type="status" value="NOT_ANNOTATED_CDS"/>
    <property type="molecule type" value="Genomic_DNA"/>
</dbReference>
<comment type="catalytic activity">
    <reaction evidence="1">
        <text>Thiol-dependent hydrolysis of ester, thioester, amide, peptide and isopeptide bonds formed by the C-terminal Gly of ubiquitin (a 76-residue protein attached to proteins as an intracellular targeting signal).</text>
        <dbReference type="EC" id="3.4.19.12"/>
    </reaction>
</comment>
<dbReference type="Gene3D" id="6.10.140.2220">
    <property type="match status" value="1"/>
</dbReference>
<dbReference type="InterPro" id="IPR018200">
    <property type="entry name" value="USP_CS"/>
</dbReference>
<sequence>MKRENPIDMEEMTEDEDGSISKNISNVIFDTDDGMGINFDGNQNDDGMMDFDCGINPEICVISIDSLKYGEYKQSPDLHVVRVTQKEILIDAVTFHERSLQIDFHCLSDADPILLKYGVDKSVQLIWHAELAHDIIPEECQMRSDDREYVLKKRDPNQWSSGLLQCNSSSALSALRSSSTTSSHASRPSISYRYIGSSIDRSGLPPTGQSSSWISSHASHVSKYQRTSHYPTSRIPYSPQTYSFNIYGNCPSTTLRSQSTSSVLRRSSSSSLFSSASSASSNIAQSSLNDVQYSSNIALKQTVPSSASPTSRPTAKVLPYDEQGTVVDCGFTGLRNIGNTCFMNSTLQMLVNCKELQIYFSGGYYKKDINVTNPLGFGGRLAEVFAEFMKQMWNGMNRAYEPTKIKELVAEKATQFANFAQHDAHEFLSFVLDGLHEDLNRVRVKPTTNTIEAEGRPDIEVSREAWRNHLLRNDSIFVDLFHGQLKSRLQCPKCNQISITFDPFAYLAVPFPKEKRSSTVYFWPLDPCLKPVRIVVRYNADGKISEVLDALSRLVNVNPKAMRIIEVNNHRIVRAYNPDDSVNNILTTDIIYVFQVHDPYDCNDDIVEFAVVQRLLYRKGIGRACAYCQAADVKLKTCERCYDAFYCNRECQVADWPDHKISCRSRTQAEAVGQPFIISLPKKRVTYSNIMRNLESRCKHSVNVFQPPIENNNDASIDPLESRESYMGSSPCFSASAINGNIDDLPIEIAPVAAKRQMVLGEPRNKSRTESKLFLVRKLQQSDAVIGDTLVDSRSDAVLDLPNGTFLSINWWNLKCGKEYLTVETKRDVDIDVEKTAYYQKMSSSMASSSSIASNPSLYDMLAMFSETERLKPEESWYCSKCKEHVEATKQLVLYRLPPILIIQLKRFIYTTSLMTIHRRSKDDRPVRYPLEDLDLAQFLSDTAPSGQETKYDLAGVVCHSGSSYFGHYISLGRLLSTDGKTTEIDWRNFDDSIVTRAQLSRVQNDDAYLLFYKQHGTATQDLLKKHYGIG</sequence>
<proteinExistence type="predicted"/>
<dbReference type="GO" id="GO:0008270">
    <property type="term" value="F:zinc ion binding"/>
    <property type="evidence" value="ECO:0007669"/>
    <property type="project" value="UniProtKB-KW"/>
</dbReference>
<evidence type="ECO:0000259" key="7">
    <source>
        <dbReference type="PROSITE" id="PS50235"/>
    </source>
</evidence>
<organism evidence="9 10">
    <name type="scientific">Onchocerca volvulus</name>
    <dbReference type="NCBI Taxonomy" id="6282"/>
    <lineage>
        <taxon>Eukaryota</taxon>
        <taxon>Metazoa</taxon>
        <taxon>Ecdysozoa</taxon>
        <taxon>Nematoda</taxon>
        <taxon>Chromadorea</taxon>
        <taxon>Rhabditida</taxon>
        <taxon>Spirurina</taxon>
        <taxon>Spiruromorpha</taxon>
        <taxon>Filarioidea</taxon>
        <taxon>Onchocercidae</taxon>
        <taxon>Onchocerca</taxon>
    </lineage>
</organism>
<evidence type="ECO:0000256" key="6">
    <source>
        <dbReference type="PROSITE-ProRule" id="PRU00134"/>
    </source>
</evidence>
<feature type="domain" description="USP" evidence="7">
    <location>
        <begin position="332"/>
        <end position="1016"/>
    </location>
</feature>
<dbReference type="Pfam" id="PF01753">
    <property type="entry name" value="zf-MYND"/>
    <property type="match status" value="1"/>
</dbReference>
<dbReference type="Gene3D" id="3.90.70.10">
    <property type="entry name" value="Cysteine proteinases"/>
    <property type="match status" value="2"/>
</dbReference>
<evidence type="ECO:0000313" key="10">
    <source>
        <dbReference type="Proteomes" id="UP000024404"/>
    </source>
</evidence>
<dbReference type="InterPro" id="IPR002893">
    <property type="entry name" value="Znf_MYND"/>
</dbReference>
<dbReference type="PROSITE" id="PS50865">
    <property type="entry name" value="ZF_MYND_2"/>
    <property type="match status" value="1"/>
</dbReference>
<dbReference type="STRING" id="6282.A0A2K6VDT3"/>
<evidence type="ECO:0000256" key="3">
    <source>
        <dbReference type="ARBA" id="ARBA00022723"/>
    </source>
</evidence>
<dbReference type="EnsemblMetazoa" id="OVOC10190.2">
    <property type="protein sequence ID" value="OVOC10190.2"/>
    <property type="gene ID" value="WBGene00246999"/>
</dbReference>
<evidence type="ECO:0000256" key="2">
    <source>
        <dbReference type="ARBA" id="ARBA00012759"/>
    </source>
</evidence>
<dbReference type="Gene3D" id="2.60.40.790">
    <property type="match status" value="1"/>
</dbReference>
<dbReference type="InterPro" id="IPR008978">
    <property type="entry name" value="HSP20-like_chaperone"/>
</dbReference>
<dbReference type="PROSITE" id="PS00973">
    <property type="entry name" value="USP_2"/>
    <property type="match status" value="1"/>
</dbReference>
<dbReference type="PROSITE" id="PS50235">
    <property type="entry name" value="USP_3"/>
    <property type="match status" value="1"/>
</dbReference>
<dbReference type="EnsemblMetazoa" id="OVOC10190.1">
    <property type="protein sequence ID" value="OVOC10190.1"/>
    <property type="gene ID" value="WBGene00246999"/>
</dbReference>
<dbReference type="Pfam" id="PF00443">
    <property type="entry name" value="UCH"/>
    <property type="match status" value="1"/>
</dbReference>
<reference evidence="9" key="2">
    <citation type="submission" date="2018-02" db="UniProtKB">
        <authorList>
            <consortium name="EnsemblMetazoa"/>
        </authorList>
    </citation>
    <scope>IDENTIFICATION</scope>
</reference>
<evidence type="ECO:0000256" key="4">
    <source>
        <dbReference type="ARBA" id="ARBA00022771"/>
    </source>
</evidence>
<keyword evidence="10" id="KW-1185">Reference proteome</keyword>
<dbReference type="PROSITE" id="PS01360">
    <property type="entry name" value="ZF_MYND_1"/>
    <property type="match status" value="1"/>
</dbReference>
<feature type="domain" description="MYND-type" evidence="8">
    <location>
        <begin position="625"/>
        <end position="663"/>
    </location>
</feature>
<dbReference type="SUPFAM" id="SSF54001">
    <property type="entry name" value="Cysteine proteinases"/>
    <property type="match status" value="1"/>
</dbReference>
<evidence type="ECO:0000313" key="9">
    <source>
        <dbReference type="EnsemblMetazoa" id="OVOC10190.1"/>
    </source>
</evidence>
<dbReference type="AlphaFoldDB" id="A0A2K6VDT3"/>
<keyword evidence="3" id="KW-0479">Metal-binding</keyword>
<reference evidence="10" key="1">
    <citation type="submission" date="2013-10" db="EMBL/GenBank/DDBJ databases">
        <title>Genome sequencing of Onchocerca volvulus.</title>
        <authorList>
            <person name="Cotton J."/>
            <person name="Tsai J."/>
            <person name="Stanley E."/>
            <person name="Tracey A."/>
            <person name="Holroyd N."/>
            <person name="Lustigman S."/>
            <person name="Berriman M."/>
        </authorList>
    </citation>
    <scope>NUCLEOTIDE SEQUENCE</scope>
</reference>
<evidence type="ECO:0000256" key="1">
    <source>
        <dbReference type="ARBA" id="ARBA00000707"/>
    </source>
</evidence>
<dbReference type="PANTHER" id="PTHR21646">
    <property type="entry name" value="UBIQUITIN CARBOXYL-TERMINAL HYDROLASE"/>
    <property type="match status" value="1"/>
</dbReference>
<dbReference type="SUPFAM" id="SSF49764">
    <property type="entry name" value="HSP20-like chaperones"/>
    <property type="match status" value="1"/>
</dbReference>
<dbReference type="InterPro" id="IPR001394">
    <property type="entry name" value="Peptidase_C19_UCH"/>
</dbReference>
<keyword evidence="4 6" id="KW-0863">Zinc-finger</keyword>
<evidence type="ECO:0000259" key="8">
    <source>
        <dbReference type="PROSITE" id="PS50865"/>
    </source>
</evidence>
<name>A0A2K6VDT3_ONCVO</name>
<dbReference type="GO" id="GO:0004843">
    <property type="term" value="F:cysteine-type deubiquitinase activity"/>
    <property type="evidence" value="ECO:0007669"/>
    <property type="project" value="UniProtKB-EC"/>
</dbReference>
<keyword evidence="5" id="KW-0862">Zinc</keyword>